<name>A0A3L7K6J0_9BACI</name>
<protein>
    <submittedName>
        <fullName evidence="1">Uncharacterized protein</fullName>
    </submittedName>
</protein>
<evidence type="ECO:0000313" key="1">
    <source>
        <dbReference type="EMBL" id="RLQ96322.1"/>
    </source>
</evidence>
<dbReference type="OrthoDB" id="2062196at2"/>
<dbReference type="EMBL" id="RCVZ01000004">
    <property type="protein sequence ID" value="RLQ96322.1"/>
    <property type="molecule type" value="Genomic_DNA"/>
</dbReference>
<evidence type="ECO:0000313" key="2">
    <source>
        <dbReference type="Proteomes" id="UP000276770"/>
    </source>
</evidence>
<sequence>MPDEIEKESMGMELVDEDSRKTTKCFSVVHQNVCVEAIVTIKPHVRLGDEPKVICGKTEVCPHKGLDHPDGRYDPMYRKKVKIQPDCFPKHHHDDESCSFMVSQKLCIEIPLEFAAEAIVKPKKVACKDGDTGPCPRHPDDHDCGCGH</sequence>
<gene>
    <name evidence="1" type="ORF">D9X91_08550</name>
</gene>
<keyword evidence="2" id="KW-1185">Reference proteome</keyword>
<dbReference type="AlphaFoldDB" id="A0A3L7K6J0"/>
<comment type="caution">
    <text evidence="1">The sequence shown here is derived from an EMBL/GenBank/DDBJ whole genome shotgun (WGS) entry which is preliminary data.</text>
</comment>
<accession>A0A3L7K6J0</accession>
<proteinExistence type="predicted"/>
<reference evidence="1 2" key="1">
    <citation type="submission" date="2018-10" db="EMBL/GenBank/DDBJ databases">
        <title>Falsibacillus sp. genome draft.</title>
        <authorList>
            <person name="Shi S."/>
        </authorList>
    </citation>
    <scope>NUCLEOTIDE SEQUENCE [LARGE SCALE GENOMIC DNA]</scope>
    <source>
        <strain evidence="1 2">GY 10110</strain>
    </source>
</reference>
<organism evidence="1 2">
    <name type="scientific">Falsibacillus albus</name>
    <dbReference type="NCBI Taxonomy" id="2478915"/>
    <lineage>
        <taxon>Bacteria</taxon>
        <taxon>Bacillati</taxon>
        <taxon>Bacillota</taxon>
        <taxon>Bacilli</taxon>
        <taxon>Bacillales</taxon>
        <taxon>Bacillaceae</taxon>
        <taxon>Falsibacillus</taxon>
    </lineage>
</organism>
<dbReference type="Proteomes" id="UP000276770">
    <property type="component" value="Unassembled WGS sequence"/>
</dbReference>
<dbReference type="RefSeq" id="WP_121680175.1">
    <property type="nucleotide sequence ID" value="NZ_RCVZ01000004.1"/>
</dbReference>